<dbReference type="Gene3D" id="3.30.460.10">
    <property type="entry name" value="Beta Polymerase, domain 2"/>
    <property type="match status" value="1"/>
</dbReference>
<evidence type="ECO:0008006" key="2">
    <source>
        <dbReference type="Google" id="ProtNLM"/>
    </source>
</evidence>
<dbReference type="SUPFAM" id="SSF81301">
    <property type="entry name" value="Nucleotidyltransferase"/>
    <property type="match status" value="1"/>
</dbReference>
<gene>
    <name evidence="1" type="ORF">S01H1_08175</name>
</gene>
<accession>X0S086</accession>
<reference evidence="1" key="1">
    <citation type="journal article" date="2014" name="Front. Microbiol.">
        <title>High frequency of phylogenetically diverse reductive dehalogenase-homologous genes in deep subseafloor sedimentary metagenomes.</title>
        <authorList>
            <person name="Kawai M."/>
            <person name="Futagami T."/>
            <person name="Toyoda A."/>
            <person name="Takaki Y."/>
            <person name="Nishi S."/>
            <person name="Hori S."/>
            <person name="Arai W."/>
            <person name="Tsubouchi T."/>
            <person name="Morono Y."/>
            <person name="Uchiyama I."/>
            <person name="Ito T."/>
            <person name="Fujiyama A."/>
            <person name="Inagaki F."/>
            <person name="Takami H."/>
        </authorList>
    </citation>
    <scope>NUCLEOTIDE SEQUENCE</scope>
    <source>
        <strain evidence="1">Expedition CK06-06</strain>
    </source>
</reference>
<name>X0S086_9ZZZZ</name>
<dbReference type="InterPro" id="IPR043519">
    <property type="entry name" value="NT_sf"/>
</dbReference>
<sequence>MEYNTATLGNIVPILHEVSKVVPDLPWCVAGGAVRDLVLNQIPKDYDVFTYQTKDTPDKEIDRIVVAFREAGYQCSRKSASSYAMTAVEMFGSRVEICMDNHPTPIKLAQSFDWNVCLACAWMTEVIGEKKLAVWYEEDMLASVKFRHGSLRLLRDTTPDSTLRRGYNFAYRFGMKFHKEDQLHLAKKFLTYNGFNVTPV</sequence>
<dbReference type="AlphaFoldDB" id="X0S086"/>
<dbReference type="EMBL" id="BARS01004195">
    <property type="protein sequence ID" value="GAF74459.1"/>
    <property type="molecule type" value="Genomic_DNA"/>
</dbReference>
<organism evidence="1">
    <name type="scientific">marine sediment metagenome</name>
    <dbReference type="NCBI Taxonomy" id="412755"/>
    <lineage>
        <taxon>unclassified sequences</taxon>
        <taxon>metagenomes</taxon>
        <taxon>ecological metagenomes</taxon>
    </lineage>
</organism>
<comment type="caution">
    <text evidence="1">The sequence shown here is derived from an EMBL/GenBank/DDBJ whole genome shotgun (WGS) entry which is preliminary data.</text>
</comment>
<protein>
    <recommendedName>
        <fullName evidence="2">Poly A polymerase head domain-containing protein</fullName>
    </recommendedName>
</protein>
<proteinExistence type="predicted"/>
<dbReference type="Pfam" id="PF26128">
    <property type="entry name" value="Gad2"/>
    <property type="match status" value="1"/>
</dbReference>
<evidence type="ECO:0000313" key="1">
    <source>
        <dbReference type="EMBL" id="GAF74459.1"/>
    </source>
</evidence>